<keyword evidence="1" id="KW-0446">Lipid-binding</keyword>
<evidence type="ECO:0000256" key="1">
    <source>
        <dbReference type="ARBA" id="ARBA00023121"/>
    </source>
</evidence>
<dbReference type="InterPro" id="IPR003797">
    <property type="entry name" value="DegV"/>
</dbReference>
<proteinExistence type="predicted"/>
<name>A0ABW2NTJ9_9BACL</name>
<gene>
    <name evidence="2" type="ORF">ACFQPF_15855</name>
</gene>
<dbReference type="RefSeq" id="WP_379750721.1">
    <property type="nucleotide sequence ID" value="NZ_JBHTCP010000050.1"/>
</dbReference>
<dbReference type="Proteomes" id="UP001596549">
    <property type="component" value="Unassembled WGS sequence"/>
</dbReference>
<dbReference type="InterPro" id="IPR050270">
    <property type="entry name" value="DegV_domain_contain"/>
</dbReference>
<dbReference type="EMBL" id="JBHTCP010000050">
    <property type="protein sequence ID" value="MFC7373115.1"/>
    <property type="molecule type" value="Genomic_DNA"/>
</dbReference>
<dbReference type="SUPFAM" id="SSF82549">
    <property type="entry name" value="DAK1/DegV-like"/>
    <property type="match status" value="1"/>
</dbReference>
<organism evidence="2 3">
    <name type="scientific">Fictibacillus iocasae</name>
    <dbReference type="NCBI Taxonomy" id="2715437"/>
    <lineage>
        <taxon>Bacteria</taxon>
        <taxon>Bacillati</taxon>
        <taxon>Bacillota</taxon>
        <taxon>Bacilli</taxon>
        <taxon>Bacillales</taxon>
        <taxon>Fictibacillaceae</taxon>
        <taxon>Fictibacillus</taxon>
    </lineage>
</organism>
<comment type="caution">
    <text evidence="2">The sequence shown here is derived from an EMBL/GenBank/DDBJ whole genome shotgun (WGS) entry which is preliminary data.</text>
</comment>
<evidence type="ECO:0000313" key="2">
    <source>
        <dbReference type="EMBL" id="MFC7373115.1"/>
    </source>
</evidence>
<dbReference type="Gene3D" id="3.40.50.10170">
    <property type="match status" value="1"/>
</dbReference>
<protein>
    <submittedName>
        <fullName evidence="2">DegV family protein</fullName>
    </submittedName>
</protein>
<sequence length="282" mass="31051">MTRKNIAWITDSTSCLSFDKASEHHIHVIPVSVIFGEEIYKDGIDISVDEFYEKLNRDSQQPTTSQPSPAEFAQYYENLKKEYDCGIAVHVSGKLSGTLNSSRIGAEMAGFPLHIVDSKITSDAMNHLLYSGIEWQKDGLAPEQIASKLSDMADRVKGIVCVGNLDQLHKGGRLSGASFFLGNLLQIKPILTFDEGSLVPLEKVRTQKKADERVFALFDDSYERCATLSGVSVVYSGDKEKAEKWQQLLTAKYGMDVTLGQLSPAIGVHVGAGTIGILWFEN</sequence>
<dbReference type="Gene3D" id="3.30.1180.10">
    <property type="match status" value="1"/>
</dbReference>
<dbReference type="Pfam" id="PF02645">
    <property type="entry name" value="DegV"/>
    <property type="match status" value="1"/>
</dbReference>
<accession>A0ABW2NTJ9</accession>
<keyword evidence="3" id="KW-1185">Reference proteome</keyword>
<dbReference type="NCBIfam" id="TIGR00762">
    <property type="entry name" value="DegV"/>
    <property type="match status" value="1"/>
</dbReference>
<dbReference type="PROSITE" id="PS51482">
    <property type="entry name" value="DEGV"/>
    <property type="match status" value="1"/>
</dbReference>
<reference evidence="3" key="1">
    <citation type="journal article" date="2019" name="Int. J. Syst. Evol. Microbiol.">
        <title>The Global Catalogue of Microorganisms (GCM) 10K type strain sequencing project: providing services to taxonomists for standard genome sequencing and annotation.</title>
        <authorList>
            <consortium name="The Broad Institute Genomics Platform"/>
            <consortium name="The Broad Institute Genome Sequencing Center for Infectious Disease"/>
            <person name="Wu L."/>
            <person name="Ma J."/>
        </authorList>
    </citation>
    <scope>NUCLEOTIDE SEQUENCE [LARGE SCALE GENOMIC DNA]</scope>
    <source>
        <strain evidence="3">NBRC 106396</strain>
    </source>
</reference>
<evidence type="ECO:0000313" key="3">
    <source>
        <dbReference type="Proteomes" id="UP001596549"/>
    </source>
</evidence>
<dbReference type="InterPro" id="IPR043168">
    <property type="entry name" value="DegV_C"/>
</dbReference>
<dbReference type="PANTHER" id="PTHR33434:SF2">
    <property type="entry name" value="FATTY ACID-BINDING PROTEIN TM_1468"/>
    <property type="match status" value="1"/>
</dbReference>
<dbReference type="PANTHER" id="PTHR33434">
    <property type="entry name" value="DEGV DOMAIN-CONTAINING PROTEIN DR_1986-RELATED"/>
    <property type="match status" value="1"/>
</dbReference>